<proteinExistence type="predicted"/>
<keyword evidence="2" id="KW-1185">Reference proteome</keyword>
<evidence type="ECO:0000313" key="2">
    <source>
        <dbReference type="Proteomes" id="UP001221757"/>
    </source>
</evidence>
<accession>A0AAD7G439</accession>
<dbReference type="Proteomes" id="UP001221757">
    <property type="component" value="Unassembled WGS sequence"/>
</dbReference>
<comment type="caution">
    <text evidence="1">The sequence shown here is derived from an EMBL/GenBank/DDBJ whole genome shotgun (WGS) entry which is preliminary data.</text>
</comment>
<name>A0AAD7G439_MYCRO</name>
<gene>
    <name evidence="1" type="ORF">B0H17DRAFT_1143388</name>
</gene>
<reference evidence="1" key="1">
    <citation type="submission" date="2023-03" db="EMBL/GenBank/DDBJ databases">
        <title>Massive genome expansion in bonnet fungi (Mycena s.s.) driven by repeated elements and novel gene families across ecological guilds.</title>
        <authorList>
            <consortium name="Lawrence Berkeley National Laboratory"/>
            <person name="Harder C.B."/>
            <person name="Miyauchi S."/>
            <person name="Viragh M."/>
            <person name="Kuo A."/>
            <person name="Thoen E."/>
            <person name="Andreopoulos B."/>
            <person name="Lu D."/>
            <person name="Skrede I."/>
            <person name="Drula E."/>
            <person name="Henrissat B."/>
            <person name="Morin E."/>
            <person name="Kohler A."/>
            <person name="Barry K."/>
            <person name="LaButti K."/>
            <person name="Morin E."/>
            <person name="Salamov A."/>
            <person name="Lipzen A."/>
            <person name="Mereny Z."/>
            <person name="Hegedus B."/>
            <person name="Baldrian P."/>
            <person name="Stursova M."/>
            <person name="Weitz H."/>
            <person name="Taylor A."/>
            <person name="Grigoriev I.V."/>
            <person name="Nagy L.G."/>
            <person name="Martin F."/>
            <person name="Kauserud H."/>
        </authorList>
    </citation>
    <scope>NUCLEOTIDE SEQUENCE</scope>
    <source>
        <strain evidence="1">CBHHK067</strain>
    </source>
</reference>
<protein>
    <submittedName>
        <fullName evidence="1">Uncharacterized protein</fullName>
    </submittedName>
</protein>
<dbReference type="EMBL" id="JARKIE010000215">
    <property type="protein sequence ID" value="KAJ7665610.1"/>
    <property type="molecule type" value="Genomic_DNA"/>
</dbReference>
<dbReference type="AlphaFoldDB" id="A0AAD7G439"/>
<organism evidence="1 2">
    <name type="scientific">Mycena rosella</name>
    <name type="common">Pink bonnet</name>
    <name type="synonym">Agaricus rosellus</name>
    <dbReference type="NCBI Taxonomy" id="1033263"/>
    <lineage>
        <taxon>Eukaryota</taxon>
        <taxon>Fungi</taxon>
        <taxon>Dikarya</taxon>
        <taxon>Basidiomycota</taxon>
        <taxon>Agaricomycotina</taxon>
        <taxon>Agaricomycetes</taxon>
        <taxon>Agaricomycetidae</taxon>
        <taxon>Agaricales</taxon>
        <taxon>Marasmiineae</taxon>
        <taxon>Mycenaceae</taxon>
        <taxon>Mycena</taxon>
    </lineage>
</organism>
<evidence type="ECO:0000313" key="1">
    <source>
        <dbReference type="EMBL" id="KAJ7665610.1"/>
    </source>
</evidence>
<sequence length="230" mass="24485">MALMALMAEGSQIGKPVGRPTFRVEAEAVGCAGVGQPDDQRAVQGHGGCGGGGDFERVVHGGVYGRGGRARGQCVAVGQGERVDAKVLAKRISLKSESHPHQLFGERNVWQGRKEFLLCQMGRPPRWDDSVGVEPRSGDGLRHEHGGAAVDCEGAAAEDLRCGEMLEGLRVTESAAERRVLSPSGTHSDGMNAFAQQFTCALGHTSRKYNSSPVYTMLGILMEVSREDVP</sequence>